<name>A0AAU9MMB0_9ASTR</name>
<proteinExistence type="predicted"/>
<evidence type="ECO:0000313" key="2">
    <source>
        <dbReference type="Proteomes" id="UP001157418"/>
    </source>
</evidence>
<organism evidence="1 2">
    <name type="scientific">Lactuca virosa</name>
    <dbReference type="NCBI Taxonomy" id="75947"/>
    <lineage>
        <taxon>Eukaryota</taxon>
        <taxon>Viridiplantae</taxon>
        <taxon>Streptophyta</taxon>
        <taxon>Embryophyta</taxon>
        <taxon>Tracheophyta</taxon>
        <taxon>Spermatophyta</taxon>
        <taxon>Magnoliopsida</taxon>
        <taxon>eudicotyledons</taxon>
        <taxon>Gunneridae</taxon>
        <taxon>Pentapetalae</taxon>
        <taxon>asterids</taxon>
        <taxon>campanulids</taxon>
        <taxon>Asterales</taxon>
        <taxon>Asteraceae</taxon>
        <taxon>Cichorioideae</taxon>
        <taxon>Cichorieae</taxon>
        <taxon>Lactucinae</taxon>
        <taxon>Lactuca</taxon>
    </lineage>
</organism>
<dbReference type="EMBL" id="CAKMRJ010002223">
    <property type="protein sequence ID" value="CAH1426706.1"/>
    <property type="molecule type" value="Genomic_DNA"/>
</dbReference>
<gene>
    <name evidence="1" type="ORF">LVIROSA_LOCUS13771</name>
</gene>
<keyword evidence="2" id="KW-1185">Reference proteome</keyword>
<comment type="caution">
    <text evidence="1">The sequence shown here is derived from an EMBL/GenBank/DDBJ whole genome shotgun (WGS) entry which is preliminary data.</text>
</comment>
<accession>A0AAU9MMB0</accession>
<reference evidence="1 2" key="1">
    <citation type="submission" date="2022-01" db="EMBL/GenBank/DDBJ databases">
        <authorList>
            <person name="Xiong W."/>
            <person name="Schranz E."/>
        </authorList>
    </citation>
    <scope>NUCLEOTIDE SEQUENCE [LARGE SCALE GENOMIC DNA]</scope>
</reference>
<evidence type="ECO:0000313" key="1">
    <source>
        <dbReference type="EMBL" id="CAH1426706.1"/>
    </source>
</evidence>
<sequence length="126" mass="14496">MHLLLNLPQKYNNKENGQPSDVSSTLHFNQINTQRNFSYFNLFLPSFSLCNTCQLNQQKITTEDAFFFFFEKSRRQQPLFSFLLNGASQTPSEVITVTASFSIPFCVLLPDQIRDSQEPPEQPSLP</sequence>
<dbReference type="AlphaFoldDB" id="A0AAU9MMB0"/>
<protein>
    <submittedName>
        <fullName evidence="1">Uncharacterized protein</fullName>
    </submittedName>
</protein>
<dbReference type="Proteomes" id="UP001157418">
    <property type="component" value="Unassembled WGS sequence"/>
</dbReference>